<dbReference type="Proteomes" id="UP000680067">
    <property type="component" value="Unassembled WGS sequence"/>
</dbReference>
<dbReference type="PROSITE" id="PS51257">
    <property type="entry name" value="PROKAR_LIPOPROTEIN"/>
    <property type="match status" value="1"/>
</dbReference>
<dbReference type="EMBL" id="JAGSPN010000013">
    <property type="protein sequence ID" value="MBR7783624.1"/>
    <property type="molecule type" value="Genomic_DNA"/>
</dbReference>
<evidence type="ECO:0008006" key="4">
    <source>
        <dbReference type="Google" id="ProtNLM"/>
    </source>
</evidence>
<evidence type="ECO:0000256" key="1">
    <source>
        <dbReference type="SAM" id="SignalP"/>
    </source>
</evidence>
<evidence type="ECO:0000313" key="2">
    <source>
        <dbReference type="EMBL" id="MBR7783624.1"/>
    </source>
</evidence>
<organism evidence="2 3">
    <name type="scientific">Undibacterium luofuense</name>
    <dbReference type="NCBI Taxonomy" id="2828733"/>
    <lineage>
        <taxon>Bacteria</taxon>
        <taxon>Pseudomonadati</taxon>
        <taxon>Pseudomonadota</taxon>
        <taxon>Betaproteobacteria</taxon>
        <taxon>Burkholderiales</taxon>
        <taxon>Oxalobacteraceae</taxon>
        <taxon>Undibacterium</taxon>
    </lineage>
</organism>
<reference evidence="2" key="1">
    <citation type="submission" date="2021-04" db="EMBL/GenBank/DDBJ databases">
        <title>novel species isolated from subtropical streams in China.</title>
        <authorList>
            <person name="Lu H."/>
        </authorList>
    </citation>
    <scope>NUCLEOTIDE SEQUENCE</scope>
    <source>
        <strain evidence="2">LFS511W</strain>
    </source>
</reference>
<keyword evidence="1" id="KW-0732">Signal</keyword>
<feature type="signal peptide" evidence="1">
    <location>
        <begin position="1"/>
        <end position="23"/>
    </location>
</feature>
<protein>
    <recommendedName>
        <fullName evidence="4">Lipoprotein</fullName>
    </recommendedName>
</protein>
<proteinExistence type="predicted"/>
<feature type="chain" id="PRO_5037751211" description="Lipoprotein" evidence="1">
    <location>
        <begin position="24"/>
        <end position="106"/>
    </location>
</feature>
<sequence>MKNIQHLLALLFSSMVFSGCATGAVAFESELRSDKDSGNLMLNCLKSTTGSCYFTIGTEQFEVKSGETTTMTAPSSVVYACVTAERQASCTRGPLMPGTKLKHSAY</sequence>
<gene>
    <name evidence="2" type="ORF">KDM89_15875</name>
</gene>
<comment type="caution">
    <text evidence="2">The sequence shown here is derived from an EMBL/GenBank/DDBJ whole genome shotgun (WGS) entry which is preliminary data.</text>
</comment>
<evidence type="ECO:0000313" key="3">
    <source>
        <dbReference type="Proteomes" id="UP000680067"/>
    </source>
</evidence>
<accession>A0A941I889</accession>
<dbReference type="RefSeq" id="WP_212688895.1">
    <property type="nucleotide sequence ID" value="NZ_JAGSPN010000013.1"/>
</dbReference>
<name>A0A941I889_9BURK</name>
<dbReference type="AlphaFoldDB" id="A0A941I889"/>
<keyword evidence="3" id="KW-1185">Reference proteome</keyword>